<dbReference type="EMBL" id="BKCP01005072">
    <property type="protein sequence ID" value="GER35974.1"/>
    <property type="molecule type" value="Genomic_DNA"/>
</dbReference>
<evidence type="ECO:0000313" key="2">
    <source>
        <dbReference type="Proteomes" id="UP000325081"/>
    </source>
</evidence>
<dbReference type="AlphaFoldDB" id="A0A5A7PT82"/>
<protein>
    <submittedName>
        <fullName evidence="1">Crossover junction endodeoxyribonuclease RuvC</fullName>
    </submittedName>
</protein>
<proteinExistence type="predicted"/>
<sequence>MRARVGLGCFDSAGGKTVFFTEGDGGSGEPRSHLERSERVVAVASTRSNSISVENWKTKEQNLSSRKKLAVSVKENICCFCIFCRVFVRKGFVIFHIKNLKADKASNWDSHFLRLFLRRGKIKKATRTITSAILRKTKSFKPGSNSIGCVAQQN</sequence>
<organism evidence="1 2">
    <name type="scientific">Striga asiatica</name>
    <name type="common">Asiatic witchweed</name>
    <name type="synonym">Buchnera asiatica</name>
    <dbReference type="NCBI Taxonomy" id="4170"/>
    <lineage>
        <taxon>Eukaryota</taxon>
        <taxon>Viridiplantae</taxon>
        <taxon>Streptophyta</taxon>
        <taxon>Embryophyta</taxon>
        <taxon>Tracheophyta</taxon>
        <taxon>Spermatophyta</taxon>
        <taxon>Magnoliopsida</taxon>
        <taxon>eudicotyledons</taxon>
        <taxon>Gunneridae</taxon>
        <taxon>Pentapetalae</taxon>
        <taxon>asterids</taxon>
        <taxon>lamiids</taxon>
        <taxon>Lamiales</taxon>
        <taxon>Orobanchaceae</taxon>
        <taxon>Buchnereae</taxon>
        <taxon>Striga</taxon>
    </lineage>
</organism>
<dbReference type="Proteomes" id="UP000325081">
    <property type="component" value="Unassembled WGS sequence"/>
</dbReference>
<gene>
    <name evidence="1" type="ORF">STAS_12287</name>
</gene>
<keyword evidence="2" id="KW-1185">Reference proteome</keyword>
<accession>A0A5A7PT82</accession>
<comment type="caution">
    <text evidence="1">The sequence shown here is derived from an EMBL/GenBank/DDBJ whole genome shotgun (WGS) entry which is preliminary data.</text>
</comment>
<name>A0A5A7PT82_STRAF</name>
<reference evidence="2" key="1">
    <citation type="journal article" date="2019" name="Curr. Biol.">
        <title>Genome Sequence of Striga asiatica Provides Insight into the Evolution of Plant Parasitism.</title>
        <authorList>
            <person name="Yoshida S."/>
            <person name="Kim S."/>
            <person name="Wafula E.K."/>
            <person name="Tanskanen J."/>
            <person name="Kim Y.M."/>
            <person name="Honaas L."/>
            <person name="Yang Z."/>
            <person name="Spallek T."/>
            <person name="Conn C.E."/>
            <person name="Ichihashi Y."/>
            <person name="Cheong K."/>
            <person name="Cui S."/>
            <person name="Der J.P."/>
            <person name="Gundlach H."/>
            <person name="Jiao Y."/>
            <person name="Hori C."/>
            <person name="Ishida J.K."/>
            <person name="Kasahara H."/>
            <person name="Kiba T."/>
            <person name="Kim M.S."/>
            <person name="Koo N."/>
            <person name="Laohavisit A."/>
            <person name="Lee Y.H."/>
            <person name="Lumba S."/>
            <person name="McCourt P."/>
            <person name="Mortimer J.C."/>
            <person name="Mutuku J.M."/>
            <person name="Nomura T."/>
            <person name="Sasaki-Sekimoto Y."/>
            <person name="Seto Y."/>
            <person name="Wang Y."/>
            <person name="Wakatake T."/>
            <person name="Sakakibara H."/>
            <person name="Demura T."/>
            <person name="Yamaguchi S."/>
            <person name="Yoneyama K."/>
            <person name="Manabe R.I."/>
            <person name="Nelson D.C."/>
            <person name="Schulman A.H."/>
            <person name="Timko M.P."/>
            <person name="dePamphilis C.W."/>
            <person name="Choi D."/>
            <person name="Shirasu K."/>
        </authorList>
    </citation>
    <scope>NUCLEOTIDE SEQUENCE [LARGE SCALE GENOMIC DNA]</scope>
    <source>
        <strain evidence="2">cv. UVA1</strain>
    </source>
</reference>
<evidence type="ECO:0000313" key="1">
    <source>
        <dbReference type="EMBL" id="GER35974.1"/>
    </source>
</evidence>